<keyword evidence="5" id="KW-1185">Reference proteome</keyword>
<organism evidence="4 5">
    <name type="scientific">Euhalothece natronophila Z-M001</name>
    <dbReference type="NCBI Taxonomy" id="522448"/>
    <lineage>
        <taxon>Bacteria</taxon>
        <taxon>Bacillati</taxon>
        <taxon>Cyanobacteriota</taxon>
        <taxon>Cyanophyceae</taxon>
        <taxon>Oscillatoriophycideae</taxon>
        <taxon>Chroococcales</taxon>
        <taxon>Halothecacae</taxon>
        <taxon>Halothece cluster</taxon>
        <taxon>Euhalothece</taxon>
    </lineage>
</organism>
<evidence type="ECO:0000256" key="3">
    <source>
        <dbReference type="ARBA" id="ARBA00023098"/>
    </source>
</evidence>
<dbReference type="PANTHER" id="PTHR10272:SF0">
    <property type="entry name" value="PLATELET-ACTIVATING FACTOR ACETYLHYDROLASE"/>
    <property type="match status" value="1"/>
</dbReference>
<name>A0A5B8NMR2_9CHRO</name>
<protein>
    <submittedName>
        <fullName evidence="4">Dienelactone hydrolase</fullName>
    </submittedName>
</protein>
<dbReference type="AlphaFoldDB" id="A0A5B8NMR2"/>
<sequence>MTFNIKQICLIGLISILFPLGIRETTADSLETPIVQSDVYDPLATPDNDVKTLELLVNDAQRERTLPILVYLPENSSPSPVIIYSHGLGGSRESSQYLGKHWASRGYTAVFVQHPGSDDRAILENQSRRLNFQRLHQAANWRNYLLRIQDIPVVLDQLEAWNEKRKHDLAGRMNLDKIGMSGYSFGALTTQALGGQNMRQEETPFQDDRIDAALMLSPQAPPYHSPEEAFNAVDIPWMLMTGTKDMAIVGTARVEDRLAIFPALPRGNKYELVLDGADHFVFVDEDRMPGAFNPNHHRAILALSTAFWDAWLKDDHLAQNWLNSDQPREVLEDGDRWQRK</sequence>
<dbReference type="SUPFAM" id="SSF53474">
    <property type="entry name" value="alpha/beta-Hydrolases"/>
    <property type="match status" value="1"/>
</dbReference>
<keyword evidence="3" id="KW-0443">Lipid metabolism</keyword>
<dbReference type="Gene3D" id="3.40.50.1820">
    <property type="entry name" value="alpha/beta hydrolase"/>
    <property type="match status" value="1"/>
</dbReference>
<keyword evidence="2" id="KW-0442">Lipid degradation</keyword>
<keyword evidence="1 4" id="KW-0378">Hydrolase</keyword>
<dbReference type="GO" id="GO:0003847">
    <property type="term" value="F:1-alkyl-2-acetylglycerophosphocholine esterase activity"/>
    <property type="evidence" value="ECO:0007669"/>
    <property type="project" value="TreeGrafter"/>
</dbReference>
<evidence type="ECO:0000313" key="4">
    <source>
        <dbReference type="EMBL" id="QDZ40354.1"/>
    </source>
</evidence>
<dbReference type="OrthoDB" id="422423at2"/>
<dbReference type="Pfam" id="PF03403">
    <property type="entry name" value="PAF-AH_p_II"/>
    <property type="match status" value="1"/>
</dbReference>
<evidence type="ECO:0000256" key="2">
    <source>
        <dbReference type="ARBA" id="ARBA00022963"/>
    </source>
</evidence>
<gene>
    <name evidence="4" type="ORF">FRE64_10555</name>
</gene>
<dbReference type="KEGG" id="enn:FRE64_10555"/>
<evidence type="ECO:0000256" key="1">
    <source>
        <dbReference type="ARBA" id="ARBA00022801"/>
    </source>
</evidence>
<dbReference type="PANTHER" id="PTHR10272">
    <property type="entry name" value="PLATELET-ACTIVATING FACTOR ACETYLHYDROLASE"/>
    <property type="match status" value="1"/>
</dbReference>
<evidence type="ECO:0000313" key="5">
    <source>
        <dbReference type="Proteomes" id="UP000318453"/>
    </source>
</evidence>
<dbReference type="GO" id="GO:0016042">
    <property type="term" value="P:lipid catabolic process"/>
    <property type="evidence" value="ECO:0007669"/>
    <property type="project" value="UniProtKB-KW"/>
</dbReference>
<proteinExistence type="predicted"/>
<accession>A0A5B8NMR2</accession>
<dbReference type="Proteomes" id="UP000318453">
    <property type="component" value="Chromosome"/>
</dbReference>
<dbReference type="RefSeq" id="WP_146296037.1">
    <property type="nucleotide sequence ID" value="NZ_CP042326.1"/>
</dbReference>
<dbReference type="EMBL" id="CP042326">
    <property type="protein sequence ID" value="QDZ40354.1"/>
    <property type="molecule type" value="Genomic_DNA"/>
</dbReference>
<reference evidence="4" key="1">
    <citation type="submission" date="2019-08" db="EMBL/GenBank/DDBJ databases">
        <title>Carotenoids and Carotenoid Binding Proteins in the Halophilic Cyanobacterium Euhalothece sp. ZM00.</title>
        <authorList>
            <person name="Cho S.M."/>
            <person name="Song J.Y."/>
            <person name="Park Y.-I."/>
        </authorList>
    </citation>
    <scope>NUCLEOTIDE SEQUENCE [LARGE SCALE GENOMIC DNA]</scope>
    <source>
        <strain evidence="4">Z-M001</strain>
    </source>
</reference>
<dbReference type="InterPro" id="IPR029058">
    <property type="entry name" value="AB_hydrolase_fold"/>
</dbReference>